<sequence length="256" mass="30103">MDFTFGIITSNDQYVTAIVHSIRQLHIPNYEIILVGTPSKRTMGDLRVIRLDERAKANWITRKKNLVCQFARYENIVLLHDYVIFHPDWYSGFLKFGSNFDVCVNRILNHDGSRFRDHTLFPRYVKCLNPAFETQCLLPYDFEHTELTSKLAYVSGAFYVVKRHIALRFPLDETKVWGEGEDVEFSYRTSQAGVRIRMNPHSTVSLLKQKDRFAFMNEITDPALLDILRTLTPDDIERWKEDPECFHLFPILHIQK</sequence>
<name>A0A6C0M3T8_9ZZZZ</name>
<organism evidence="1">
    <name type="scientific">viral metagenome</name>
    <dbReference type="NCBI Taxonomy" id="1070528"/>
    <lineage>
        <taxon>unclassified sequences</taxon>
        <taxon>metagenomes</taxon>
        <taxon>organismal metagenomes</taxon>
    </lineage>
</organism>
<dbReference type="SUPFAM" id="SSF53448">
    <property type="entry name" value="Nucleotide-diphospho-sugar transferases"/>
    <property type="match status" value="1"/>
</dbReference>
<dbReference type="AlphaFoldDB" id="A0A6C0M3T8"/>
<reference evidence="1" key="1">
    <citation type="journal article" date="2020" name="Nature">
        <title>Giant virus diversity and host interactions through global metagenomics.</title>
        <authorList>
            <person name="Schulz F."/>
            <person name="Roux S."/>
            <person name="Paez-Espino D."/>
            <person name="Jungbluth S."/>
            <person name="Walsh D.A."/>
            <person name="Denef V.J."/>
            <person name="McMahon K.D."/>
            <person name="Konstantinidis K.T."/>
            <person name="Eloe-Fadrosh E.A."/>
            <person name="Kyrpides N.C."/>
            <person name="Woyke T."/>
        </authorList>
    </citation>
    <scope>NUCLEOTIDE SEQUENCE</scope>
    <source>
        <strain evidence="1">GVMAG-S-1035231-58</strain>
    </source>
</reference>
<dbReference type="InterPro" id="IPR029044">
    <property type="entry name" value="Nucleotide-diphossugar_trans"/>
</dbReference>
<dbReference type="Gene3D" id="3.90.550.10">
    <property type="entry name" value="Spore Coat Polysaccharide Biosynthesis Protein SpsA, Chain A"/>
    <property type="match status" value="1"/>
</dbReference>
<evidence type="ECO:0000313" key="1">
    <source>
        <dbReference type="EMBL" id="QHU36454.1"/>
    </source>
</evidence>
<dbReference type="EMBL" id="MN740639">
    <property type="protein sequence ID" value="QHU36454.1"/>
    <property type="molecule type" value="Genomic_DNA"/>
</dbReference>
<proteinExistence type="predicted"/>
<accession>A0A6C0M3T8</accession>
<evidence type="ECO:0008006" key="2">
    <source>
        <dbReference type="Google" id="ProtNLM"/>
    </source>
</evidence>
<protein>
    <recommendedName>
        <fullName evidence="2">Glycosyltransferase</fullName>
    </recommendedName>
</protein>